<feature type="transmembrane region" description="Helical" evidence="1">
    <location>
        <begin position="72"/>
        <end position="96"/>
    </location>
</feature>
<name>A0A0V0GP94_SOLCH</name>
<feature type="non-terminal residue" evidence="2">
    <location>
        <position position="103"/>
    </location>
</feature>
<organism evidence="2">
    <name type="scientific">Solanum chacoense</name>
    <name type="common">Chaco potato</name>
    <dbReference type="NCBI Taxonomy" id="4108"/>
    <lineage>
        <taxon>Eukaryota</taxon>
        <taxon>Viridiplantae</taxon>
        <taxon>Streptophyta</taxon>
        <taxon>Embryophyta</taxon>
        <taxon>Tracheophyta</taxon>
        <taxon>Spermatophyta</taxon>
        <taxon>Magnoliopsida</taxon>
        <taxon>eudicotyledons</taxon>
        <taxon>Gunneridae</taxon>
        <taxon>Pentapetalae</taxon>
        <taxon>asterids</taxon>
        <taxon>lamiids</taxon>
        <taxon>Solanales</taxon>
        <taxon>Solanaceae</taxon>
        <taxon>Solanoideae</taxon>
        <taxon>Solaneae</taxon>
        <taxon>Solanum</taxon>
    </lineage>
</organism>
<reference evidence="2" key="1">
    <citation type="submission" date="2015-12" db="EMBL/GenBank/DDBJ databases">
        <title>Gene expression during late stages of embryo sac development: a critical building block for successful pollen-pistil interactions.</title>
        <authorList>
            <person name="Liu Y."/>
            <person name="Joly V."/>
            <person name="Sabar M."/>
            <person name="Matton D.P."/>
        </authorList>
    </citation>
    <scope>NUCLEOTIDE SEQUENCE</scope>
</reference>
<accession>A0A0V0GP94</accession>
<proteinExistence type="predicted"/>
<evidence type="ECO:0000256" key="1">
    <source>
        <dbReference type="SAM" id="Phobius"/>
    </source>
</evidence>
<keyword evidence="1" id="KW-0472">Membrane</keyword>
<dbReference type="AlphaFoldDB" id="A0A0V0GP94"/>
<evidence type="ECO:0000313" key="2">
    <source>
        <dbReference type="EMBL" id="JAP09115.1"/>
    </source>
</evidence>
<protein>
    <submittedName>
        <fullName evidence="2">Putative ovule protein</fullName>
    </submittedName>
</protein>
<keyword evidence="1" id="KW-0812">Transmembrane</keyword>
<keyword evidence="1" id="KW-1133">Transmembrane helix</keyword>
<feature type="transmembrane region" description="Helical" evidence="1">
    <location>
        <begin position="45"/>
        <end position="65"/>
    </location>
</feature>
<dbReference type="EMBL" id="GEDG01035629">
    <property type="protein sequence ID" value="JAP09115.1"/>
    <property type="molecule type" value="Transcribed_RNA"/>
</dbReference>
<sequence length="103" mass="12405">MVHLTPCSTRAVEYVYIFWLEMATCYKMHRCIQQITFVIFPLDDIVFYFIFSLITYYSLLFLFYYSLGMLLFLFLLSLSFCFPICYSFFLFSSFLFSQVHLSS</sequence>